<reference evidence="1 2" key="1">
    <citation type="submission" date="2018-10" db="EMBL/GenBank/DDBJ databases">
        <title>Genomic Encyclopedia of Archaeal and Bacterial Type Strains, Phase II (KMG-II): from individual species to whole genera.</title>
        <authorList>
            <person name="Goeker M."/>
        </authorList>
    </citation>
    <scope>NUCLEOTIDE SEQUENCE [LARGE SCALE GENOMIC DNA]</scope>
    <source>
        <strain evidence="1 2">DSM 45657</strain>
    </source>
</reference>
<dbReference type="EMBL" id="RCDD01000003">
    <property type="protein sequence ID" value="RLK58186.1"/>
    <property type="molecule type" value="Genomic_DNA"/>
</dbReference>
<name>A0A421B1M4_9PSEU</name>
<sequence>MWRTPDIDRTPFPAGGDERALLMAWLDHKRETFLYKISGLTEPQLKTVNSEPSNLTLHGLLRHMADNERWIRRLFTGGPDDDCFFTDDNPDAAFTDLADADPEADHGVLLAEMDHVRAALTTRDLDEAVVDEDGDKMTLRVAVLHVLEEYSRHTGHADLIRQRLDGSVGH</sequence>
<organism evidence="1 2">
    <name type="scientific">Actinokineospora cianjurensis</name>
    <dbReference type="NCBI Taxonomy" id="585224"/>
    <lineage>
        <taxon>Bacteria</taxon>
        <taxon>Bacillati</taxon>
        <taxon>Actinomycetota</taxon>
        <taxon>Actinomycetes</taxon>
        <taxon>Pseudonocardiales</taxon>
        <taxon>Pseudonocardiaceae</taxon>
        <taxon>Actinokineospora</taxon>
    </lineage>
</organism>
<dbReference type="Proteomes" id="UP000282454">
    <property type="component" value="Unassembled WGS sequence"/>
</dbReference>
<dbReference type="InterPro" id="IPR034660">
    <property type="entry name" value="DinB/YfiT-like"/>
</dbReference>
<dbReference type="SUPFAM" id="SSF109854">
    <property type="entry name" value="DinB/YfiT-like putative metalloenzymes"/>
    <property type="match status" value="1"/>
</dbReference>
<protein>
    <submittedName>
        <fullName evidence="1">Uncharacterized protein DUF664</fullName>
    </submittedName>
</protein>
<dbReference type="RefSeq" id="WP_121392648.1">
    <property type="nucleotide sequence ID" value="NZ_RCDD01000003.1"/>
</dbReference>
<gene>
    <name evidence="1" type="ORF">CLV68_4280</name>
</gene>
<proteinExistence type="predicted"/>
<evidence type="ECO:0000313" key="1">
    <source>
        <dbReference type="EMBL" id="RLK58186.1"/>
    </source>
</evidence>
<dbReference type="Gene3D" id="1.20.120.450">
    <property type="entry name" value="dinb family like domain"/>
    <property type="match status" value="1"/>
</dbReference>
<dbReference type="InterPro" id="IPR007061">
    <property type="entry name" value="MST-like"/>
</dbReference>
<dbReference type="AlphaFoldDB" id="A0A421B1M4"/>
<evidence type="ECO:0000313" key="2">
    <source>
        <dbReference type="Proteomes" id="UP000282454"/>
    </source>
</evidence>
<comment type="caution">
    <text evidence="1">The sequence shown here is derived from an EMBL/GenBank/DDBJ whole genome shotgun (WGS) entry which is preliminary data.</text>
</comment>
<accession>A0A421B1M4</accession>
<keyword evidence="2" id="KW-1185">Reference proteome</keyword>
<dbReference type="Pfam" id="PF04978">
    <property type="entry name" value="MST"/>
    <property type="match status" value="1"/>
</dbReference>
<dbReference type="OrthoDB" id="4548523at2"/>